<dbReference type="AlphaFoldDB" id="A0A495JSQ5"/>
<evidence type="ECO:0000313" key="3">
    <source>
        <dbReference type="Proteomes" id="UP000277671"/>
    </source>
</evidence>
<dbReference type="GO" id="GO:0003677">
    <property type="term" value="F:DNA binding"/>
    <property type="evidence" value="ECO:0007669"/>
    <property type="project" value="InterPro"/>
</dbReference>
<organism evidence="2 3">
    <name type="scientific">Micromonospora pisi</name>
    <dbReference type="NCBI Taxonomy" id="589240"/>
    <lineage>
        <taxon>Bacteria</taxon>
        <taxon>Bacillati</taxon>
        <taxon>Actinomycetota</taxon>
        <taxon>Actinomycetes</taxon>
        <taxon>Micromonosporales</taxon>
        <taxon>Micromonosporaceae</taxon>
        <taxon>Micromonospora</taxon>
    </lineage>
</organism>
<dbReference type="CDD" id="cd00093">
    <property type="entry name" value="HTH_XRE"/>
    <property type="match status" value="1"/>
</dbReference>
<comment type="caution">
    <text evidence="2">The sequence shown here is derived from an EMBL/GenBank/DDBJ whole genome shotgun (WGS) entry which is preliminary data.</text>
</comment>
<protein>
    <submittedName>
        <fullName evidence="2">Helix-turn-helix protein</fullName>
    </submittedName>
</protein>
<dbReference type="Gene3D" id="1.10.260.40">
    <property type="entry name" value="lambda repressor-like DNA-binding domains"/>
    <property type="match status" value="1"/>
</dbReference>
<name>A0A495JSQ5_9ACTN</name>
<dbReference type="Pfam" id="PF19054">
    <property type="entry name" value="DUF5753"/>
    <property type="match status" value="1"/>
</dbReference>
<dbReference type="EMBL" id="RBKT01000001">
    <property type="protein sequence ID" value="RKR91384.1"/>
    <property type="molecule type" value="Genomic_DNA"/>
</dbReference>
<dbReference type="InterPro" id="IPR043917">
    <property type="entry name" value="DUF5753"/>
</dbReference>
<dbReference type="OrthoDB" id="3355929at2"/>
<dbReference type="PROSITE" id="PS50943">
    <property type="entry name" value="HTH_CROC1"/>
    <property type="match status" value="1"/>
</dbReference>
<evidence type="ECO:0000259" key="1">
    <source>
        <dbReference type="PROSITE" id="PS50943"/>
    </source>
</evidence>
<dbReference type="Proteomes" id="UP000277671">
    <property type="component" value="Unassembled WGS sequence"/>
</dbReference>
<dbReference type="SUPFAM" id="SSF47413">
    <property type="entry name" value="lambda repressor-like DNA-binding domains"/>
    <property type="match status" value="1"/>
</dbReference>
<feature type="domain" description="HTH cro/C1-type" evidence="1">
    <location>
        <begin position="12"/>
        <end position="64"/>
    </location>
</feature>
<sequence>MSIQYGGLARILKFARAKSGLTQDQLAERLNVSTSLIAKIETNRVVPQSDTARALDVVFDSGELFQEMSAEARASSGGSQWIRPWLDYEEHATMVRSFELAVVPGLLQTEAYARAILRDAGTRVPDLDVAVATRIERARVLHRGEQACRLFAVIDEAVLRRSVGGPKVMADQLHAIVQACSLPTVSVAVVPASAGAYSGLNGPLALASVDGRTVGFLDDPLDGRVVEDPERVNALEEVWETVREYALPGRPSLELLMEAAESWS</sequence>
<dbReference type="SMART" id="SM00530">
    <property type="entry name" value="HTH_XRE"/>
    <property type="match status" value="1"/>
</dbReference>
<accession>A0A495JSQ5</accession>
<dbReference type="Pfam" id="PF01381">
    <property type="entry name" value="HTH_3"/>
    <property type="match status" value="1"/>
</dbReference>
<proteinExistence type="predicted"/>
<dbReference type="InterPro" id="IPR010982">
    <property type="entry name" value="Lambda_DNA-bd_dom_sf"/>
</dbReference>
<reference evidence="2 3" key="1">
    <citation type="submission" date="2018-10" db="EMBL/GenBank/DDBJ databases">
        <title>Sequencing the genomes of 1000 actinobacteria strains.</title>
        <authorList>
            <person name="Klenk H.-P."/>
        </authorList>
    </citation>
    <scope>NUCLEOTIDE SEQUENCE [LARGE SCALE GENOMIC DNA]</scope>
    <source>
        <strain evidence="2 3">DSM 45175</strain>
    </source>
</reference>
<keyword evidence="3" id="KW-1185">Reference proteome</keyword>
<gene>
    <name evidence="2" type="ORF">BDK92_5779</name>
</gene>
<evidence type="ECO:0000313" key="2">
    <source>
        <dbReference type="EMBL" id="RKR91384.1"/>
    </source>
</evidence>
<dbReference type="InterPro" id="IPR001387">
    <property type="entry name" value="Cro/C1-type_HTH"/>
</dbReference>